<dbReference type="Pfam" id="PF01551">
    <property type="entry name" value="Peptidase_M23"/>
    <property type="match status" value="1"/>
</dbReference>
<evidence type="ECO:0000313" key="6">
    <source>
        <dbReference type="Proteomes" id="UP000245866"/>
    </source>
</evidence>
<dbReference type="CDD" id="cd12797">
    <property type="entry name" value="M23_peptidase"/>
    <property type="match status" value="1"/>
</dbReference>
<dbReference type="InterPro" id="IPR044051">
    <property type="entry name" value="Prophage_tail_N"/>
</dbReference>
<gene>
    <name evidence="5" type="ORF">DKZ23_05170</name>
</gene>
<evidence type="ECO:0008006" key="7">
    <source>
        <dbReference type="Google" id="ProtNLM"/>
    </source>
</evidence>
<dbReference type="EMBL" id="QGHS01000051">
    <property type="protein sequence ID" value="PWT47046.1"/>
    <property type="molecule type" value="Genomic_DNA"/>
</dbReference>
<feature type="compositionally biased region" description="Polar residues" evidence="1">
    <location>
        <begin position="85"/>
        <end position="96"/>
    </location>
</feature>
<evidence type="ECO:0000313" key="5">
    <source>
        <dbReference type="EMBL" id="PWT47046.1"/>
    </source>
</evidence>
<proteinExistence type="predicted"/>
<comment type="caution">
    <text evidence="5">The sequence shown here is derived from an EMBL/GenBank/DDBJ whole genome shotgun (WGS) entry which is preliminary data.</text>
</comment>
<feature type="domain" description="Tail spike" evidence="3">
    <location>
        <begin position="99"/>
        <end position="664"/>
    </location>
</feature>
<dbReference type="InterPro" id="IPR010572">
    <property type="entry name" value="Tail_dom"/>
</dbReference>
<dbReference type="Pfam" id="PF18994">
    <property type="entry name" value="Prophage_tailD1"/>
    <property type="match status" value="1"/>
</dbReference>
<dbReference type="GO" id="GO:0004222">
    <property type="term" value="F:metalloendopeptidase activity"/>
    <property type="evidence" value="ECO:0007669"/>
    <property type="project" value="TreeGrafter"/>
</dbReference>
<organism evidence="5 6">
    <name type="scientific">Limosilactobacillus reuteri</name>
    <name type="common">Lactobacillus reuteri</name>
    <dbReference type="NCBI Taxonomy" id="1598"/>
    <lineage>
        <taxon>Bacteria</taxon>
        <taxon>Bacillati</taxon>
        <taxon>Bacillota</taxon>
        <taxon>Bacilli</taxon>
        <taxon>Lactobacillales</taxon>
        <taxon>Lactobacillaceae</taxon>
        <taxon>Limosilactobacillus</taxon>
    </lineage>
</organism>
<sequence length="666" mass="73271">MTVTYTEKYKDAFDSIQGKSKIWYNGQFYDVQRLEPGIDEHGFVTKKITCTHQIIDKLKNIRIDDPEPTEDNPTITGGSSSGSSNQTNNQPQAGVTVTKTSEKETYSLESCLHKFIDNNDQGVKFEIHGAFPSLSVEQKGSLYEWITQNFKSFGAYWIPDGLTLKVYDLATLTHKTDRVFRYMSNMTGVDIDYNFQDIVNDCWVYGGKMKKDITTVSDGSDGSGGNLDNVEEFAKSPINANFGVNKETMINDFANRSQRVHAWGVDVNRLYDTVKNAGVSPEWFFAYELQEQGTGWGWLNHTYKHGDAYSDAVSVCNWIKECSVSDTIKPAWNAPEGSMPPNQALADKWNKEFGKGSIGRVYLQGTAAAVWDLAGVTPNPAIGKPITGCVSTIKGWGGHTQQAGGGSWGWPFPSVGEGKFMDAQLFGVHAGNGRPNNFHDGLDFGSIDHPGSEVHAIHGGTCTVSRAWGNGGINWYCVIQDASGLNVEYQEAFSSASDIFVNVGQKVKTGDVIGRRNTSHLHVGITKMNIQQAFGHAWSNDGTWLDPLQIIKNGGAGDSGSSSSSSSQPTSSTTSEEYYSLVFHYEDQESIKQYDRHRGKPIVEDSIYDMNALKQYVENTIQHMPATVLTIDGAHMSDIQKGDQIKLIAPELQLDVDVVLMGIEGP</sequence>
<dbReference type="PANTHER" id="PTHR21666">
    <property type="entry name" value="PEPTIDASE-RELATED"/>
    <property type="match status" value="1"/>
</dbReference>
<feature type="domain" description="M23ase beta-sheet core" evidence="2">
    <location>
        <begin position="438"/>
        <end position="528"/>
    </location>
</feature>
<dbReference type="InterPro" id="IPR050570">
    <property type="entry name" value="Cell_wall_metabolism_enzyme"/>
</dbReference>
<dbReference type="PANTHER" id="PTHR21666:SF270">
    <property type="entry name" value="MUREIN HYDROLASE ACTIVATOR ENVC"/>
    <property type="match status" value="1"/>
</dbReference>
<feature type="domain" description="Prophage endopeptidase tail N-terminal" evidence="4">
    <location>
        <begin position="2"/>
        <end position="52"/>
    </location>
</feature>
<dbReference type="InterPro" id="IPR016047">
    <property type="entry name" value="M23ase_b-sheet_dom"/>
</dbReference>
<dbReference type="Pfam" id="PF06605">
    <property type="entry name" value="Prophage_tail"/>
    <property type="match status" value="1"/>
</dbReference>
<evidence type="ECO:0000259" key="2">
    <source>
        <dbReference type="Pfam" id="PF01551"/>
    </source>
</evidence>
<dbReference type="Proteomes" id="UP000245866">
    <property type="component" value="Unassembled WGS sequence"/>
</dbReference>
<evidence type="ECO:0000256" key="1">
    <source>
        <dbReference type="SAM" id="MobiDB-lite"/>
    </source>
</evidence>
<accession>A0A317GHB1</accession>
<reference evidence="5 6" key="1">
    <citation type="journal article" date="2018" name="Front. Microbiol.">
        <title>Comparative Genomics of the Herbivore Gut Symbiont Lactobacillus reuteri Reveals Genetic Diversity and Lifestyle Adaptation.</title>
        <authorList>
            <person name="Zhao J."/>
        </authorList>
    </citation>
    <scope>NUCLEOTIDE SEQUENCE [LARGE SCALE GENOMIC DNA]</scope>
    <source>
        <strain evidence="5 6">LR12</strain>
    </source>
</reference>
<feature type="non-terminal residue" evidence="5">
    <location>
        <position position="666"/>
    </location>
</feature>
<name>A0A317GHB1_LIMRT</name>
<dbReference type="InterPro" id="IPR011055">
    <property type="entry name" value="Dup_hybrid_motif"/>
</dbReference>
<protein>
    <recommendedName>
        <fullName evidence="7">Peptidase M23</fullName>
    </recommendedName>
</protein>
<dbReference type="Gene3D" id="2.70.70.10">
    <property type="entry name" value="Glucose Permease (Domain IIA)"/>
    <property type="match status" value="1"/>
</dbReference>
<evidence type="ECO:0000259" key="4">
    <source>
        <dbReference type="Pfam" id="PF18994"/>
    </source>
</evidence>
<dbReference type="SUPFAM" id="SSF51261">
    <property type="entry name" value="Duplicated hybrid motif"/>
    <property type="match status" value="1"/>
</dbReference>
<dbReference type="Gene3D" id="3.55.50.40">
    <property type="match status" value="1"/>
</dbReference>
<dbReference type="AlphaFoldDB" id="A0A317GHB1"/>
<evidence type="ECO:0000259" key="3">
    <source>
        <dbReference type="Pfam" id="PF06605"/>
    </source>
</evidence>
<feature type="region of interest" description="Disordered" evidence="1">
    <location>
        <begin position="61"/>
        <end position="96"/>
    </location>
</feature>